<keyword evidence="3" id="KW-1185">Reference proteome</keyword>
<organism evidence="2 3">
    <name type="scientific">Mycobacterium pseudoshottsii</name>
    <dbReference type="NCBI Taxonomy" id="265949"/>
    <lineage>
        <taxon>Bacteria</taxon>
        <taxon>Bacillati</taxon>
        <taxon>Actinomycetota</taxon>
        <taxon>Actinomycetes</taxon>
        <taxon>Mycobacteriales</taxon>
        <taxon>Mycobacteriaceae</taxon>
        <taxon>Mycobacterium</taxon>
        <taxon>Mycobacterium ulcerans group</taxon>
    </lineage>
</organism>
<feature type="region of interest" description="Disordered" evidence="1">
    <location>
        <begin position="1"/>
        <end position="21"/>
    </location>
</feature>
<sequence>MRKTSLTPDPAALARSTPPGRDRAVDVARLWALVVVMFGHRALLLATIDSHGVRIGNLLGELPALTPLCPGAPGY</sequence>
<reference evidence="2" key="1">
    <citation type="submission" date="2022-06" db="EMBL/GenBank/DDBJ databases">
        <title>Complete genome sequence of Mycobacterium pseudoshottsii NJB1907-Z4.</title>
        <authorList>
            <person name="Komine T."/>
            <person name="Fukano H."/>
            <person name="Wada S."/>
        </authorList>
    </citation>
    <scope>NUCLEOTIDE SEQUENCE</scope>
    <source>
        <strain evidence="2">NJB1907-Z4</strain>
    </source>
</reference>
<dbReference type="AlphaFoldDB" id="A0A9N7LNJ0"/>
<evidence type="ECO:0008006" key="4">
    <source>
        <dbReference type="Google" id="ProtNLM"/>
    </source>
</evidence>
<gene>
    <name evidence="2" type="ORF">NJB1907Z4_C26070</name>
</gene>
<accession>A0A9N7LNJ0</accession>
<protein>
    <recommendedName>
        <fullName evidence="4">Acyltransferase</fullName>
    </recommendedName>
</protein>
<evidence type="ECO:0000313" key="3">
    <source>
        <dbReference type="Proteomes" id="UP001058626"/>
    </source>
</evidence>
<dbReference type="EMBL" id="AP026367">
    <property type="protein sequence ID" value="BDN82392.1"/>
    <property type="molecule type" value="Genomic_DNA"/>
</dbReference>
<name>A0A9N7LNJ0_9MYCO</name>
<dbReference type="Proteomes" id="UP001058626">
    <property type="component" value="Chromosome"/>
</dbReference>
<proteinExistence type="predicted"/>
<evidence type="ECO:0000256" key="1">
    <source>
        <dbReference type="SAM" id="MobiDB-lite"/>
    </source>
</evidence>
<evidence type="ECO:0000313" key="2">
    <source>
        <dbReference type="EMBL" id="BDN82392.1"/>
    </source>
</evidence>